<sequence length="74" mass="8092">MDSTGKRLVAIPDARHNLGGIGHTTIYDLINRGELTKVNIGRRSFITAESIAAYVDRLNDANTMRHTDDPRGAA</sequence>
<dbReference type="RefSeq" id="WP_243071178.1">
    <property type="nucleotide sequence ID" value="NZ_JAIVFL010000001.1"/>
</dbReference>
<dbReference type="Pfam" id="PF12728">
    <property type="entry name" value="HTH_17"/>
    <property type="match status" value="1"/>
</dbReference>
<evidence type="ECO:0000313" key="2">
    <source>
        <dbReference type="EMBL" id="MCI4674787.1"/>
    </source>
</evidence>
<dbReference type="EMBL" id="JAIVFL010000001">
    <property type="protein sequence ID" value="MCI4674787.1"/>
    <property type="molecule type" value="Genomic_DNA"/>
</dbReference>
<feature type="domain" description="Helix-turn-helix" evidence="1">
    <location>
        <begin position="20"/>
        <end position="57"/>
    </location>
</feature>
<proteinExistence type="predicted"/>
<protein>
    <submittedName>
        <fullName evidence="2">Helix-turn-helix domain-containing protein</fullName>
    </submittedName>
</protein>
<evidence type="ECO:0000259" key="1">
    <source>
        <dbReference type="Pfam" id="PF12728"/>
    </source>
</evidence>
<reference evidence="2" key="1">
    <citation type="journal article" date="2022" name="ISME J.">
        <title>Identification of active gaseous-alkane degraders at natural gas seeps.</title>
        <authorList>
            <person name="Farhan Ul Haque M."/>
            <person name="Hernandez M."/>
            <person name="Crombie A.T."/>
            <person name="Murrell J.C."/>
        </authorList>
    </citation>
    <scope>NUCLEOTIDE SEQUENCE</scope>
    <source>
        <strain evidence="2">ANDR5</strain>
    </source>
</reference>
<keyword evidence="3" id="KW-1185">Reference proteome</keyword>
<name>A0ABS9YU86_9MYCO</name>
<accession>A0ABS9YU86</accession>
<gene>
    <name evidence="2" type="ORF">K9U37_07640</name>
</gene>
<organism evidence="2 3">
    <name type="scientific">Candidatus Mycolicibacterium alkanivorans</name>
    <dbReference type="NCBI Taxonomy" id="2954114"/>
    <lineage>
        <taxon>Bacteria</taxon>
        <taxon>Bacillati</taxon>
        <taxon>Actinomycetota</taxon>
        <taxon>Actinomycetes</taxon>
        <taxon>Mycobacteriales</taxon>
        <taxon>Mycobacteriaceae</taxon>
        <taxon>Mycolicibacterium</taxon>
    </lineage>
</organism>
<dbReference type="Proteomes" id="UP001139068">
    <property type="component" value="Unassembled WGS sequence"/>
</dbReference>
<evidence type="ECO:0000313" key="3">
    <source>
        <dbReference type="Proteomes" id="UP001139068"/>
    </source>
</evidence>
<comment type="caution">
    <text evidence="2">The sequence shown here is derived from an EMBL/GenBank/DDBJ whole genome shotgun (WGS) entry which is preliminary data.</text>
</comment>
<dbReference type="InterPro" id="IPR041657">
    <property type="entry name" value="HTH_17"/>
</dbReference>